<feature type="domain" description="DUF1707" evidence="2">
    <location>
        <begin position="7"/>
        <end position="59"/>
    </location>
</feature>
<evidence type="ECO:0000313" key="4">
    <source>
        <dbReference type="Proteomes" id="UP000622547"/>
    </source>
</evidence>
<dbReference type="AlphaFoldDB" id="A0A8J3XEQ1"/>
<dbReference type="InterPro" id="IPR012551">
    <property type="entry name" value="DUF1707_SHOCT-like"/>
</dbReference>
<feature type="transmembrane region" description="Helical" evidence="1">
    <location>
        <begin position="119"/>
        <end position="138"/>
    </location>
</feature>
<dbReference type="Proteomes" id="UP000622547">
    <property type="component" value="Unassembled WGS sequence"/>
</dbReference>
<proteinExistence type="predicted"/>
<accession>A0A8J3XEQ1</accession>
<evidence type="ECO:0000259" key="2">
    <source>
        <dbReference type="Pfam" id="PF08044"/>
    </source>
</evidence>
<organism evidence="3 4">
    <name type="scientific">Planotetraspora phitsanulokensis</name>
    <dbReference type="NCBI Taxonomy" id="575192"/>
    <lineage>
        <taxon>Bacteria</taxon>
        <taxon>Bacillati</taxon>
        <taxon>Actinomycetota</taxon>
        <taxon>Actinomycetes</taxon>
        <taxon>Streptosporangiales</taxon>
        <taxon>Streptosporangiaceae</taxon>
        <taxon>Planotetraspora</taxon>
    </lineage>
</organism>
<comment type="caution">
    <text evidence="3">The sequence shown here is derived from an EMBL/GenBank/DDBJ whole genome shotgun (WGS) entry which is preliminary data.</text>
</comment>
<dbReference type="RefSeq" id="WP_204073975.1">
    <property type="nucleotide sequence ID" value="NZ_BAABHI010000009.1"/>
</dbReference>
<gene>
    <name evidence="3" type="ORF">Pph01_33480</name>
</gene>
<name>A0A8J3XEQ1_9ACTN</name>
<keyword evidence="4" id="KW-1185">Reference proteome</keyword>
<dbReference type="Pfam" id="PF08044">
    <property type="entry name" value="DUF1707"/>
    <property type="match status" value="1"/>
</dbReference>
<reference evidence="3 4" key="1">
    <citation type="submission" date="2021-01" db="EMBL/GenBank/DDBJ databases">
        <title>Whole genome shotgun sequence of Planotetraspora phitsanulokensis NBRC 104273.</title>
        <authorList>
            <person name="Komaki H."/>
            <person name="Tamura T."/>
        </authorList>
    </citation>
    <scope>NUCLEOTIDE SEQUENCE [LARGE SCALE GENOMIC DNA]</scope>
    <source>
        <strain evidence="3 4">NBRC 104273</strain>
    </source>
</reference>
<sequence length="179" mass="19712">MASPDEMRIGDRERDEVTRSLHDAFVQGRITRDELDQRLDAALSARTAGDLRRVTADLPGADVPYGADASPHKPAREAHGMPWDHGVPPWQRHHGDLATWGPHLAAARRRAHRGRVRRGGPPVPLLVVGALVLVAVLTGTAWPLFAVIKVMFVIWLIMVVAGVAHHRRGHRHRRPGIGS</sequence>
<feature type="transmembrane region" description="Helical" evidence="1">
    <location>
        <begin position="144"/>
        <end position="164"/>
    </location>
</feature>
<evidence type="ECO:0000256" key="1">
    <source>
        <dbReference type="SAM" id="Phobius"/>
    </source>
</evidence>
<dbReference type="PANTHER" id="PTHR40763">
    <property type="entry name" value="MEMBRANE PROTEIN-RELATED"/>
    <property type="match status" value="1"/>
</dbReference>
<keyword evidence="1" id="KW-1133">Transmembrane helix</keyword>
<dbReference type="PANTHER" id="PTHR40763:SF5">
    <property type="entry name" value="MEMBRANE PROTEIN"/>
    <property type="match status" value="1"/>
</dbReference>
<keyword evidence="1" id="KW-0472">Membrane</keyword>
<evidence type="ECO:0000313" key="3">
    <source>
        <dbReference type="EMBL" id="GII38345.1"/>
    </source>
</evidence>
<protein>
    <recommendedName>
        <fullName evidence="2">DUF1707 domain-containing protein</fullName>
    </recommendedName>
</protein>
<keyword evidence="1" id="KW-0812">Transmembrane</keyword>
<dbReference type="EMBL" id="BOOP01000013">
    <property type="protein sequence ID" value="GII38345.1"/>
    <property type="molecule type" value="Genomic_DNA"/>
</dbReference>